<evidence type="ECO:0000313" key="3">
    <source>
        <dbReference type="EMBL" id="NEW47279.1"/>
    </source>
</evidence>
<dbReference type="AlphaFoldDB" id="A0A6P1DCJ7"/>
<dbReference type="GO" id="GO:0005737">
    <property type="term" value="C:cytoplasm"/>
    <property type="evidence" value="ECO:0007669"/>
    <property type="project" value="UniProtKB-SubCell"/>
</dbReference>
<dbReference type="PANTHER" id="PTHR31250:SF27">
    <property type="entry name" value="IQ DOMAIN-CONTAINING PROTEIN IQM5"/>
    <property type="match status" value="1"/>
</dbReference>
<comment type="caution">
    <text evidence="3">The sequence shown here is derived from an EMBL/GenBank/DDBJ whole genome shotgun (WGS) entry which is preliminary data.</text>
</comment>
<dbReference type="RefSeq" id="WP_163829997.1">
    <property type="nucleotide sequence ID" value="NZ_JAAGUZ010000078.1"/>
</dbReference>
<dbReference type="PANTHER" id="PTHR31250">
    <property type="entry name" value="IQ DOMAIN-CONTAINING PROTEIN IQM3"/>
    <property type="match status" value="1"/>
</dbReference>
<protein>
    <submittedName>
        <fullName evidence="3">Uncharacterized protein</fullName>
    </submittedName>
</protein>
<accession>A0A6P1DCJ7</accession>
<evidence type="ECO:0000256" key="1">
    <source>
        <dbReference type="ARBA" id="ARBA00004496"/>
    </source>
</evidence>
<proteinExistence type="predicted"/>
<gene>
    <name evidence="3" type="ORF">GV789_22945</name>
</gene>
<sequence>MTSLSWRGVVDAVLYSVQFDDLDSSSTVQKIADTMVARPFVGVSPEEGYRALIEGLDSEDRLTASMSTEHGEAEFRWFLAAVLGRLDGMRPWAEPPFRCLPDSRFDEFANGSAIGVSNRPVWRIEQVLGRSFQRRNDSQQAFLLLRLRSGAEVGFIAPYWPETSGIAILTTSRDHAAADVLRELIEGTDLEPRQVTPLLPSADGQRGRYRTTPIQPEFVGEHLPGNARWNGSQVTYLDERERQPYRLQIRDGRLYDSRGQLFDTAAARTLWTPQGGRAIFSMDADGTIYSSPHHVLGRFHHSSFLAGAPSAGAGELAASFGVIRVISDHSTHYRPPRHITAQVIDSLRRQGVAIDDQQIEYHWPDDRR</sequence>
<reference evidence="3 4" key="1">
    <citation type="submission" date="2020-01" db="EMBL/GenBank/DDBJ databases">
        <title>Genetics and antimicrobial susceptibilities of Nocardia species isolated from the soil; a comparison with species isolated from humans.</title>
        <authorList>
            <person name="Carrasco G."/>
            <person name="Monzon S."/>
            <person name="Sansegundo M."/>
            <person name="Garcia E."/>
            <person name="Garrido N."/>
            <person name="Medina M.J."/>
            <person name="Villalon P."/>
            <person name="Ramirez-Arocha A.C."/>
            <person name="Jimenez P."/>
            <person name="Cuesta I."/>
            <person name="Valdezate S."/>
        </authorList>
    </citation>
    <scope>NUCLEOTIDE SEQUENCE [LARGE SCALE GENOMIC DNA]</scope>
    <source>
        <strain evidence="3 4">CNM20110639</strain>
    </source>
</reference>
<dbReference type="EMBL" id="JAAGUZ010000078">
    <property type="protein sequence ID" value="NEW47279.1"/>
    <property type="molecule type" value="Genomic_DNA"/>
</dbReference>
<name>A0A6P1DCJ7_9NOCA</name>
<evidence type="ECO:0000313" key="4">
    <source>
        <dbReference type="Proteomes" id="UP000468928"/>
    </source>
</evidence>
<dbReference type="Proteomes" id="UP000468928">
    <property type="component" value="Unassembled WGS sequence"/>
</dbReference>
<keyword evidence="2" id="KW-0963">Cytoplasm</keyword>
<evidence type="ECO:0000256" key="2">
    <source>
        <dbReference type="ARBA" id="ARBA00022490"/>
    </source>
</evidence>
<organism evidence="3 4">
    <name type="scientific">Nocardia cyriacigeorgica</name>
    <dbReference type="NCBI Taxonomy" id="135487"/>
    <lineage>
        <taxon>Bacteria</taxon>
        <taxon>Bacillati</taxon>
        <taxon>Actinomycetota</taxon>
        <taxon>Actinomycetes</taxon>
        <taxon>Mycobacteriales</taxon>
        <taxon>Nocardiaceae</taxon>
        <taxon>Nocardia</taxon>
    </lineage>
</organism>
<comment type="subcellular location">
    <subcellularLocation>
        <location evidence="1">Cytoplasm</location>
    </subcellularLocation>
</comment>
<dbReference type="InterPro" id="IPR044159">
    <property type="entry name" value="IQM"/>
</dbReference>